<dbReference type="EMBL" id="JBHSPU010000014">
    <property type="protein sequence ID" value="MFC5914604.1"/>
    <property type="molecule type" value="Genomic_DNA"/>
</dbReference>
<reference evidence="4" key="1">
    <citation type="journal article" date="2019" name="Int. J. Syst. Evol. Microbiol.">
        <title>The Global Catalogue of Microorganisms (GCM) 10K type strain sequencing project: providing services to taxonomists for standard genome sequencing and annotation.</title>
        <authorList>
            <consortium name="The Broad Institute Genomics Platform"/>
            <consortium name="The Broad Institute Genome Sequencing Center for Infectious Disease"/>
            <person name="Wu L."/>
            <person name="Ma J."/>
        </authorList>
    </citation>
    <scope>NUCLEOTIDE SEQUENCE [LARGE SCALE GENOMIC DNA]</scope>
    <source>
        <strain evidence="4">JCM 4147</strain>
    </source>
</reference>
<dbReference type="RefSeq" id="WP_344511377.1">
    <property type="nucleotide sequence ID" value="NZ_BAAATU010000020.1"/>
</dbReference>
<accession>A0ABW1GII7</accession>
<organism evidence="3 4">
    <name type="scientific">Streptomyces pulveraceus</name>
    <dbReference type="NCBI Taxonomy" id="68258"/>
    <lineage>
        <taxon>Bacteria</taxon>
        <taxon>Bacillati</taxon>
        <taxon>Actinomycetota</taxon>
        <taxon>Actinomycetes</taxon>
        <taxon>Kitasatosporales</taxon>
        <taxon>Streptomycetaceae</taxon>
        <taxon>Streptomyces</taxon>
    </lineage>
</organism>
<feature type="transmembrane region" description="Helical" evidence="2">
    <location>
        <begin position="106"/>
        <end position="133"/>
    </location>
</feature>
<protein>
    <submittedName>
        <fullName evidence="3">Uncharacterized protein</fullName>
    </submittedName>
</protein>
<sequence length="134" mass="13848">MATGGMGMGMGDGGKTEGRREHPCAERLTEGLTIAVASGLSLYLLSGPAAFFGTAARQLITDTDTGTTALGRFSAPVIFLALTALPFVLARAAFRSGRRKGKRRLTAAVPAVLALLVGSVVPFAALCLMFVYAN</sequence>
<evidence type="ECO:0000256" key="2">
    <source>
        <dbReference type="SAM" id="Phobius"/>
    </source>
</evidence>
<evidence type="ECO:0000313" key="4">
    <source>
        <dbReference type="Proteomes" id="UP001596200"/>
    </source>
</evidence>
<feature type="compositionally biased region" description="Basic and acidic residues" evidence="1">
    <location>
        <begin position="14"/>
        <end position="23"/>
    </location>
</feature>
<proteinExistence type="predicted"/>
<evidence type="ECO:0000313" key="3">
    <source>
        <dbReference type="EMBL" id="MFC5914604.1"/>
    </source>
</evidence>
<name>A0ABW1GII7_9ACTN</name>
<evidence type="ECO:0000256" key="1">
    <source>
        <dbReference type="SAM" id="MobiDB-lite"/>
    </source>
</evidence>
<dbReference type="Proteomes" id="UP001596200">
    <property type="component" value="Unassembled WGS sequence"/>
</dbReference>
<feature type="compositionally biased region" description="Gly residues" evidence="1">
    <location>
        <begin position="1"/>
        <end position="13"/>
    </location>
</feature>
<feature type="transmembrane region" description="Helical" evidence="2">
    <location>
        <begin position="73"/>
        <end position="94"/>
    </location>
</feature>
<keyword evidence="2" id="KW-0812">Transmembrane</keyword>
<gene>
    <name evidence="3" type="ORF">ACFP1B_14335</name>
</gene>
<keyword evidence="2" id="KW-0472">Membrane</keyword>
<keyword evidence="4" id="KW-1185">Reference proteome</keyword>
<comment type="caution">
    <text evidence="3">The sequence shown here is derived from an EMBL/GenBank/DDBJ whole genome shotgun (WGS) entry which is preliminary data.</text>
</comment>
<feature type="transmembrane region" description="Helical" evidence="2">
    <location>
        <begin position="32"/>
        <end position="53"/>
    </location>
</feature>
<keyword evidence="2" id="KW-1133">Transmembrane helix</keyword>
<feature type="region of interest" description="Disordered" evidence="1">
    <location>
        <begin position="1"/>
        <end position="23"/>
    </location>
</feature>